<evidence type="ECO:0000313" key="21">
    <source>
        <dbReference type="Proteomes" id="UP000325113"/>
    </source>
</evidence>
<evidence type="ECO:0000313" key="20">
    <source>
        <dbReference type="Proteomes" id="UP000324907"/>
    </source>
</evidence>
<dbReference type="EMBL" id="VLTN01000054">
    <property type="protein sequence ID" value="KAA0148354.1"/>
    <property type="molecule type" value="Genomic_DNA"/>
</dbReference>
<evidence type="ECO:0000256" key="12">
    <source>
        <dbReference type="ARBA" id="ARBA00052432"/>
    </source>
</evidence>
<dbReference type="InterPro" id="IPR022896">
    <property type="entry name" value="TrioseP_Isoase_bac/euk"/>
</dbReference>
<evidence type="ECO:0000256" key="4">
    <source>
        <dbReference type="ARBA" id="ARBA00007422"/>
    </source>
</evidence>
<dbReference type="NCBIfam" id="TIGR00419">
    <property type="entry name" value="tim"/>
    <property type="match status" value="1"/>
</dbReference>
<keyword evidence="11" id="KW-0413">Isomerase</keyword>
<dbReference type="Gene3D" id="3.30.360.10">
    <property type="entry name" value="Dihydrodipicolinate Reductase, domain 2"/>
    <property type="match status" value="1"/>
</dbReference>
<evidence type="ECO:0000313" key="19">
    <source>
        <dbReference type="Proteomes" id="UP000323011"/>
    </source>
</evidence>
<evidence type="ECO:0000256" key="10">
    <source>
        <dbReference type="ARBA" id="ARBA00023152"/>
    </source>
</evidence>
<dbReference type="EMBL" id="VLTL01000070">
    <property type="protein sequence ID" value="KAA0163239.1"/>
    <property type="molecule type" value="Genomic_DNA"/>
</dbReference>
<reference evidence="19 20" key="1">
    <citation type="submission" date="2019-07" db="EMBL/GenBank/DDBJ databases">
        <title>Genomes of Cafeteria roenbergensis.</title>
        <authorList>
            <person name="Fischer M.G."/>
            <person name="Hackl T."/>
            <person name="Roman M."/>
        </authorList>
    </citation>
    <scope>NUCLEOTIDE SEQUENCE [LARGE SCALE GENOMIC DNA]</scope>
    <source>
        <strain evidence="16 19">BVI</strain>
        <strain evidence="17 21">Cflag</strain>
        <strain evidence="18 20">RCC970-E3</strain>
    </source>
</reference>
<dbReference type="HAMAP" id="MF_00147_B">
    <property type="entry name" value="TIM_B"/>
    <property type="match status" value="1"/>
</dbReference>
<dbReference type="SUPFAM" id="SSF51735">
    <property type="entry name" value="NAD(P)-binding Rossmann-fold domains"/>
    <property type="match status" value="1"/>
</dbReference>
<evidence type="ECO:0000313" key="18">
    <source>
        <dbReference type="EMBL" id="KAA0163239.1"/>
    </source>
</evidence>
<comment type="similarity">
    <text evidence="4">Belongs to the triosephosphate isomerase family.</text>
</comment>
<dbReference type="GO" id="GO:0004807">
    <property type="term" value="F:triose-phosphate isomerase activity"/>
    <property type="evidence" value="ECO:0007669"/>
    <property type="project" value="UniProtKB-EC"/>
</dbReference>
<keyword evidence="10" id="KW-0324">Glycolysis</keyword>
<keyword evidence="9" id="KW-0520">NAD</keyword>
<evidence type="ECO:0000256" key="3">
    <source>
        <dbReference type="ARBA" id="ARBA00007406"/>
    </source>
</evidence>
<dbReference type="InterPro" id="IPR000652">
    <property type="entry name" value="Triosephosphate_isomerase"/>
</dbReference>
<dbReference type="Pfam" id="PF02800">
    <property type="entry name" value="Gp_dh_C"/>
    <property type="match status" value="1"/>
</dbReference>
<gene>
    <name evidence="18" type="ORF">FNF28_04389</name>
    <name evidence="16" type="ORF">FNF29_06741</name>
    <name evidence="17" type="ORF">FNF31_03784</name>
</gene>
<dbReference type="PRINTS" id="PR00078">
    <property type="entry name" value="G3PDHDRGNASE"/>
</dbReference>
<evidence type="ECO:0000256" key="11">
    <source>
        <dbReference type="ARBA" id="ARBA00023235"/>
    </source>
</evidence>
<dbReference type="GO" id="GO:0005829">
    <property type="term" value="C:cytosol"/>
    <property type="evidence" value="ECO:0007669"/>
    <property type="project" value="TreeGrafter"/>
</dbReference>
<dbReference type="FunFam" id="3.40.50.720:FF:000020">
    <property type="entry name" value="Glyceraldehyde-3-phosphate dehydrogenase"/>
    <property type="match status" value="1"/>
</dbReference>
<evidence type="ECO:0000259" key="15">
    <source>
        <dbReference type="SMART" id="SM00846"/>
    </source>
</evidence>
<dbReference type="PANTHER" id="PTHR10836">
    <property type="entry name" value="GLYCERALDEHYDE 3-PHOSPHATE DEHYDROGENASE"/>
    <property type="match status" value="1"/>
</dbReference>
<name>A0A5A8C6L9_CAFRO</name>
<dbReference type="PROSITE" id="PS51440">
    <property type="entry name" value="TIM_2"/>
    <property type="match status" value="1"/>
</dbReference>
<dbReference type="InterPro" id="IPR006424">
    <property type="entry name" value="Glyceraldehyde-3-P_DH_1"/>
</dbReference>
<dbReference type="Pfam" id="PF00121">
    <property type="entry name" value="TIM"/>
    <property type="match status" value="1"/>
</dbReference>
<dbReference type="FunFam" id="3.30.360.10:FF:000001">
    <property type="entry name" value="Glyceraldehyde-3-phosphate dehydrogenase"/>
    <property type="match status" value="1"/>
</dbReference>
<evidence type="ECO:0000256" key="1">
    <source>
        <dbReference type="ARBA" id="ARBA00004680"/>
    </source>
</evidence>
<feature type="domain" description="Glyceraldehyde 3-phosphate dehydrogenase NAD(P) binding" evidence="15">
    <location>
        <begin position="268"/>
        <end position="416"/>
    </location>
</feature>
<proteinExistence type="inferred from homology"/>
<dbReference type="CDD" id="cd18126">
    <property type="entry name" value="GAPDH_I_C"/>
    <property type="match status" value="1"/>
</dbReference>
<comment type="pathway">
    <text evidence="2">Carbohydrate biosynthesis; gluconeogenesis.</text>
</comment>
<dbReference type="FunFam" id="3.20.20.70:FF:000016">
    <property type="entry name" value="Triosephosphate isomerase"/>
    <property type="match status" value="1"/>
</dbReference>
<dbReference type="Proteomes" id="UP000325113">
    <property type="component" value="Unassembled WGS sequence"/>
</dbReference>
<evidence type="ECO:0000313" key="17">
    <source>
        <dbReference type="EMBL" id="KAA0161501.1"/>
    </source>
</evidence>
<comment type="caution">
    <text evidence="16">The sequence shown here is derived from an EMBL/GenBank/DDBJ whole genome shotgun (WGS) entry which is preliminary data.</text>
</comment>
<sequence length="599" mass="62825">MLGRAQSRALSTAAQARKFFVGGNWKCNGTGAEVESWVAALNAGKVLPDVEVVIAPPSLYLDRVSGGLRTDFGVAAQDCFALGGAHTGELSAAMLADAGVGYSIIGHSERRARGETDLEVAEKAAVAAKAGMVVIACIGETLEEREAGKTFEVVTRQLGAYASQMQGLKNVVIAYEPVWAIGSGKVATPEQAQEVHAALRKWIGDNVSAEAAAATRIIYGGSVNGANAASLAALPDVDGFLVGGASLKPEFVDIINASNPTGDKAGPVNVAINGYGRIGRMVLRLAEDDPTINIVAVNDPFIDPEYMRYMTAFDTAHGSFHGDVDADGDSLIVNGKPIKVFNEKDPASIPWSSVDAEYVIESTGVFTTLDTANAHLKGGAGKVVISAPSKDAPMFVMGVNEDKYDPSMNIISNASCTTNCLAPMAQVIHDTFGIKRGLMTTVHAMTATQKTVDGPSKKDWRGGRAASANIIPSSTGAAKAVGKVIPALDGLLTGMAFRVPTINVSVVDLTCELTNPASYDAICEAMRNAAATDRLAGILGYTEDDVVSSDFMSDTHSSIFDAKASVCLDDTFVKLVSHYDNEAGYSQRLLDLIKHVDRA</sequence>
<dbReference type="Proteomes" id="UP000324907">
    <property type="component" value="Unassembled WGS sequence"/>
</dbReference>
<evidence type="ECO:0000256" key="5">
    <source>
        <dbReference type="ARBA" id="ARBA00011738"/>
    </source>
</evidence>
<keyword evidence="19" id="KW-1185">Reference proteome</keyword>
<dbReference type="PROSITE" id="PS00071">
    <property type="entry name" value="GAPDH"/>
    <property type="match status" value="1"/>
</dbReference>
<comment type="subunit">
    <text evidence="5">Homodimer.</text>
</comment>
<dbReference type="SMART" id="SM00846">
    <property type="entry name" value="Gp_dh_N"/>
    <property type="match status" value="1"/>
</dbReference>
<dbReference type="GO" id="GO:0006094">
    <property type="term" value="P:gluconeogenesis"/>
    <property type="evidence" value="ECO:0007669"/>
    <property type="project" value="UniProtKB-KW"/>
</dbReference>
<dbReference type="GO" id="GO:0050661">
    <property type="term" value="F:NADP binding"/>
    <property type="evidence" value="ECO:0007669"/>
    <property type="project" value="InterPro"/>
</dbReference>
<dbReference type="OMA" id="FISTTYM"/>
<dbReference type="SUPFAM" id="SSF55347">
    <property type="entry name" value="Glyceraldehyde-3-phosphate dehydrogenase-like, C-terminal domain"/>
    <property type="match status" value="1"/>
</dbReference>
<dbReference type="InterPro" id="IPR020831">
    <property type="entry name" value="GlycerAld/Erythrose_P_DH"/>
</dbReference>
<comment type="subunit">
    <text evidence="6">Homotetramer.</text>
</comment>
<evidence type="ECO:0000256" key="13">
    <source>
        <dbReference type="ARBA" id="ARBA00056661"/>
    </source>
</evidence>
<dbReference type="CDD" id="cd00311">
    <property type="entry name" value="TIM"/>
    <property type="match status" value="1"/>
</dbReference>
<evidence type="ECO:0000256" key="14">
    <source>
        <dbReference type="RuleBase" id="RU000397"/>
    </source>
</evidence>
<dbReference type="Gene3D" id="3.20.20.70">
    <property type="entry name" value="Aldolase class I"/>
    <property type="match status" value="1"/>
</dbReference>
<evidence type="ECO:0000256" key="9">
    <source>
        <dbReference type="ARBA" id="ARBA00023027"/>
    </source>
</evidence>
<keyword evidence="7" id="KW-0312">Gluconeogenesis</keyword>
<dbReference type="Gene3D" id="3.40.50.720">
    <property type="entry name" value="NAD(P)-binding Rossmann-like Domain"/>
    <property type="match status" value="1"/>
</dbReference>
<evidence type="ECO:0000256" key="6">
    <source>
        <dbReference type="ARBA" id="ARBA00011881"/>
    </source>
</evidence>
<dbReference type="EMBL" id="VLTM01000035">
    <property type="protein sequence ID" value="KAA0161501.1"/>
    <property type="molecule type" value="Genomic_DNA"/>
</dbReference>
<dbReference type="InterPro" id="IPR020861">
    <property type="entry name" value="Triosephosphate_isomerase_AS"/>
</dbReference>
<dbReference type="GO" id="GO:0051287">
    <property type="term" value="F:NAD binding"/>
    <property type="evidence" value="ECO:0007669"/>
    <property type="project" value="InterPro"/>
</dbReference>
<evidence type="ECO:0000256" key="7">
    <source>
        <dbReference type="ARBA" id="ARBA00022432"/>
    </source>
</evidence>
<evidence type="ECO:0000256" key="2">
    <source>
        <dbReference type="ARBA" id="ARBA00004742"/>
    </source>
</evidence>
<comment type="pathway">
    <text evidence="1">Carbohydrate degradation; glycolysis; D-glyceraldehyde 3-phosphate from glycerone phosphate: step 1/1.</text>
</comment>
<dbReference type="CDD" id="cd05214">
    <property type="entry name" value="GAPDH_I_N"/>
    <property type="match status" value="1"/>
</dbReference>
<dbReference type="InterPro" id="IPR035990">
    <property type="entry name" value="TIM_sf"/>
</dbReference>
<dbReference type="InterPro" id="IPR020828">
    <property type="entry name" value="GlycerAld_3-P_DH_NAD(P)-bd"/>
</dbReference>
<dbReference type="SUPFAM" id="SSF51351">
    <property type="entry name" value="Triosephosphate isomerase (TIM)"/>
    <property type="match status" value="1"/>
</dbReference>
<comment type="similarity">
    <text evidence="3 14">Belongs to the glyceraldehyde-3-phosphate dehydrogenase family.</text>
</comment>
<dbReference type="InterPro" id="IPR020829">
    <property type="entry name" value="GlycerAld_3-P_DH_cat"/>
</dbReference>
<comment type="catalytic activity">
    <reaction evidence="12">
        <text>D-glyceraldehyde 3-phosphate = dihydroxyacetone phosphate</text>
        <dbReference type="Rhea" id="RHEA:18585"/>
        <dbReference type="ChEBI" id="CHEBI:57642"/>
        <dbReference type="ChEBI" id="CHEBI:59776"/>
        <dbReference type="EC" id="5.3.1.1"/>
    </reaction>
    <physiologicalReaction direction="left-to-right" evidence="12">
        <dbReference type="Rhea" id="RHEA:18586"/>
    </physiologicalReaction>
</comment>
<keyword evidence="8" id="KW-0560">Oxidoreductase</keyword>
<protein>
    <recommendedName>
        <fullName evidence="15">Glyceraldehyde 3-phosphate dehydrogenase NAD(P) binding domain-containing protein</fullName>
    </recommendedName>
</protein>
<evidence type="ECO:0000313" key="16">
    <source>
        <dbReference type="EMBL" id="KAA0148354.1"/>
    </source>
</evidence>
<dbReference type="InterPro" id="IPR020830">
    <property type="entry name" value="GlycerAld_3-P_DH_AS"/>
</dbReference>
<accession>A0A5A8C6L9</accession>
<dbReference type="Pfam" id="PF00044">
    <property type="entry name" value="Gp_dh_N"/>
    <property type="match status" value="1"/>
</dbReference>
<dbReference type="NCBIfam" id="TIGR01534">
    <property type="entry name" value="GAPDH-I"/>
    <property type="match status" value="1"/>
</dbReference>
<evidence type="ECO:0000256" key="8">
    <source>
        <dbReference type="ARBA" id="ARBA00023002"/>
    </source>
</evidence>
<dbReference type="AlphaFoldDB" id="A0A5A8C6L9"/>
<dbReference type="PANTHER" id="PTHR10836:SF76">
    <property type="entry name" value="GLYCERALDEHYDE-3-PHOSPHATE DEHYDROGENASE-RELATED"/>
    <property type="match status" value="1"/>
</dbReference>
<comment type="function">
    <text evidence="13">Catalyzes the interconversion of glyceraldehyde 3-phosphate and dihydroxyacetone phosphate in the glycolytic and gluconeogenic pathways.</text>
</comment>
<dbReference type="InterPro" id="IPR013785">
    <property type="entry name" value="Aldolase_TIM"/>
</dbReference>
<dbReference type="PROSITE" id="PS00171">
    <property type="entry name" value="TIM_1"/>
    <property type="match status" value="1"/>
</dbReference>
<organism evidence="16 19">
    <name type="scientific">Cafeteria roenbergensis</name>
    <name type="common">Marine flagellate</name>
    <dbReference type="NCBI Taxonomy" id="33653"/>
    <lineage>
        <taxon>Eukaryota</taxon>
        <taxon>Sar</taxon>
        <taxon>Stramenopiles</taxon>
        <taxon>Bigyra</taxon>
        <taxon>Opalozoa</taxon>
        <taxon>Bicosoecida</taxon>
        <taxon>Cafeteriaceae</taxon>
        <taxon>Cafeteria</taxon>
    </lineage>
</organism>
<dbReference type="Proteomes" id="UP000323011">
    <property type="component" value="Unassembled WGS sequence"/>
</dbReference>
<dbReference type="GO" id="GO:0004365">
    <property type="term" value="F:glyceraldehyde-3-phosphate dehydrogenase (NAD+) (phosphorylating) activity"/>
    <property type="evidence" value="ECO:0007669"/>
    <property type="project" value="TreeGrafter"/>
</dbReference>
<dbReference type="InterPro" id="IPR036291">
    <property type="entry name" value="NAD(P)-bd_dom_sf"/>
</dbReference>
<dbReference type="GO" id="GO:0006096">
    <property type="term" value="P:glycolytic process"/>
    <property type="evidence" value="ECO:0007669"/>
    <property type="project" value="UniProtKB-KW"/>
</dbReference>